<dbReference type="FunFam" id="3.30.1330.20:FF:000003">
    <property type="entry name" value="Tubulin gamma chain"/>
    <property type="match status" value="1"/>
</dbReference>
<name>A0A315V2L3_GAMAF</name>
<dbReference type="Pfam" id="PF03953">
    <property type="entry name" value="Tubulin_C"/>
    <property type="match status" value="1"/>
</dbReference>
<evidence type="ECO:0000259" key="8">
    <source>
        <dbReference type="SMART" id="SM00864"/>
    </source>
</evidence>
<accession>A0A315V2L3</accession>
<dbReference type="GO" id="GO:0005874">
    <property type="term" value="C:microtubule"/>
    <property type="evidence" value="ECO:0007669"/>
    <property type="project" value="UniProtKB-KW"/>
</dbReference>
<comment type="subcellular location">
    <subcellularLocation>
        <location evidence="1">Cytoplasm</location>
        <location evidence="1">Cytoskeleton</location>
        <location evidence="1">Microtubule organizing center</location>
    </subcellularLocation>
</comment>
<evidence type="ECO:0000256" key="3">
    <source>
        <dbReference type="ARBA" id="ARBA00022490"/>
    </source>
</evidence>
<dbReference type="InterPro" id="IPR036525">
    <property type="entry name" value="Tubulin/FtsZ_GTPase_sf"/>
</dbReference>
<dbReference type="Gene3D" id="3.40.50.1440">
    <property type="entry name" value="Tubulin/FtsZ, GTPase domain"/>
    <property type="match status" value="1"/>
</dbReference>
<dbReference type="Pfam" id="PF00091">
    <property type="entry name" value="Tubulin"/>
    <property type="match status" value="2"/>
</dbReference>
<dbReference type="InterPro" id="IPR037103">
    <property type="entry name" value="Tubulin/FtsZ-like_C"/>
</dbReference>
<keyword evidence="6" id="KW-0342">GTP-binding</keyword>
<evidence type="ECO:0008006" key="12">
    <source>
        <dbReference type="Google" id="ProtNLM"/>
    </source>
</evidence>
<dbReference type="PRINTS" id="PR01161">
    <property type="entry name" value="TUBULIN"/>
</dbReference>
<dbReference type="SUPFAM" id="SSF55307">
    <property type="entry name" value="Tubulin C-terminal domain-like"/>
    <property type="match status" value="1"/>
</dbReference>
<dbReference type="InterPro" id="IPR018316">
    <property type="entry name" value="Tubulin/FtsZ_2-layer-sand-dom"/>
</dbReference>
<evidence type="ECO:0000256" key="4">
    <source>
        <dbReference type="ARBA" id="ARBA00022701"/>
    </source>
</evidence>
<sequence>MPREIITLQLGQCGNQIGFEFWKQLCAEHGISPEGIVEEFATEGTDRKDVFFYQADDEHYIPRAVLLDLEPRVIHSILNSPYANLYNPENIYLSEHGGGAGNNWASGYSQGKKIQEDIFDIIDREADGSDSLEARICPLSLDCRGNRVGTGYPKKLVQTYSVFPNQDEMSDVVVQPYNSLLTLKRLTQNADCVVVLDNTALNRIATDRLHIQNPSFSQINQLVSTIMSASTTTLRYPGYMNNDLIGLIASLIPTPRLHFLMTGYTPLTTDQSVASVRKTTVLDVMRRLLQPKNVMVSTGRERQPSHCYIAILNIIQGEVDPTQVHKSLQRIRERKLANFIPWGPASIQVALSRRSPYLASAHRVSGLMMANHTSISSFRKEDIFKENFDELDNSREVVQQLVDEYTAATRPDYISWGTQEHTVPSGGGRGSSGLGLNLPMGRRMVRGGVGRNLLIRLLVSAKTAKKTSRTAAQALVVLHLLLVSDRGRVAPQRPGQEACREALRGGTVLTPHLAGGRRLRGRKRHEDPRFKHVTGEKLIQRWEGGVRAEVAHEALKPEGCQGKQVLLACWKLTTHHHLMALQRKDQERRKDTAAQLLLHPSDHLMKGRGEDRLEKSLGLLRL</sequence>
<dbReference type="Proteomes" id="UP000250572">
    <property type="component" value="Unassembled WGS sequence"/>
</dbReference>
<feature type="domain" description="Tubulin/FtsZ 2-layer sandwich" evidence="9">
    <location>
        <begin position="240"/>
        <end position="383"/>
    </location>
</feature>
<keyword evidence="4" id="KW-0493">Microtubule</keyword>
<dbReference type="EMBL" id="NHOQ01002357">
    <property type="protein sequence ID" value="PWA17698.1"/>
    <property type="molecule type" value="Genomic_DNA"/>
</dbReference>
<evidence type="ECO:0000313" key="11">
    <source>
        <dbReference type="Proteomes" id="UP000250572"/>
    </source>
</evidence>
<dbReference type="InterPro" id="IPR002454">
    <property type="entry name" value="Gamma_tubulin"/>
</dbReference>
<dbReference type="GO" id="GO:0031122">
    <property type="term" value="P:cytoplasmic microtubule organization"/>
    <property type="evidence" value="ECO:0007669"/>
    <property type="project" value="InterPro"/>
</dbReference>
<keyword evidence="3" id="KW-0963">Cytoplasm</keyword>
<feature type="domain" description="Tubulin/FtsZ GTPase" evidence="8">
    <location>
        <begin position="48"/>
        <end position="238"/>
    </location>
</feature>
<dbReference type="Gene3D" id="3.30.1330.20">
    <property type="entry name" value="Tubulin/FtsZ, C-terminal domain"/>
    <property type="match status" value="1"/>
</dbReference>
<dbReference type="STRING" id="33528.ENSGAFP00000026952"/>
<keyword evidence="5" id="KW-0547">Nucleotide-binding</keyword>
<protein>
    <recommendedName>
        <fullName evidence="12">Tubulin gamma chain</fullName>
    </recommendedName>
</protein>
<dbReference type="GO" id="GO:0005525">
    <property type="term" value="F:GTP binding"/>
    <property type="evidence" value="ECO:0007669"/>
    <property type="project" value="UniProtKB-KW"/>
</dbReference>
<proteinExistence type="inferred from homology"/>
<dbReference type="SMART" id="SM00864">
    <property type="entry name" value="Tubulin"/>
    <property type="match status" value="1"/>
</dbReference>
<keyword evidence="11" id="KW-1185">Reference proteome</keyword>
<dbReference type="SMART" id="SM00865">
    <property type="entry name" value="Tubulin_C"/>
    <property type="match status" value="1"/>
</dbReference>
<dbReference type="PANTHER" id="PTHR11588">
    <property type="entry name" value="TUBULIN"/>
    <property type="match status" value="1"/>
</dbReference>
<dbReference type="InterPro" id="IPR003008">
    <property type="entry name" value="Tubulin_FtsZ_GTPase"/>
</dbReference>
<dbReference type="InterPro" id="IPR008280">
    <property type="entry name" value="Tub_FtsZ_C"/>
</dbReference>
<dbReference type="CDD" id="cd02188">
    <property type="entry name" value="gamma_tubulin"/>
    <property type="match status" value="1"/>
</dbReference>
<dbReference type="SUPFAM" id="SSF52490">
    <property type="entry name" value="Tubulin nucleotide-binding domain-like"/>
    <property type="match status" value="1"/>
</dbReference>
<dbReference type="PRINTS" id="PR01164">
    <property type="entry name" value="GAMMATUBULIN"/>
</dbReference>
<dbReference type="InterPro" id="IPR000217">
    <property type="entry name" value="Tubulin"/>
</dbReference>
<dbReference type="FunFam" id="3.40.50.1440:FF:000010">
    <property type="entry name" value="Tubulin gamma chain"/>
    <property type="match status" value="1"/>
</dbReference>
<evidence type="ECO:0000256" key="1">
    <source>
        <dbReference type="ARBA" id="ARBA00004267"/>
    </source>
</evidence>
<evidence type="ECO:0000259" key="9">
    <source>
        <dbReference type="SMART" id="SM00865"/>
    </source>
</evidence>
<dbReference type="AlphaFoldDB" id="A0A315V2L3"/>
<comment type="similarity">
    <text evidence="2">Belongs to the tubulin family.</text>
</comment>
<organism evidence="10 11">
    <name type="scientific">Gambusia affinis</name>
    <name type="common">Western mosquitofish</name>
    <name type="synonym">Heterandria affinis</name>
    <dbReference type="NCBI Taxonomy" id="33528"/>
    <lineage>
        <taxon>Eukaryota</taxon>
        <taxon>Metazoa</taxon>
        <taxon>Chordata</taxon>
        <taxon>Craniata</taxon>
        <taxon>Vertebrata</taxon>
        <taxon>Euteleostomi</taxon>
        <taxon>Actinopterygii</taxon>
        <taxon>Neopterygii</taxon>
        <taxon>Teleostei</taxon>
        <taxon>Neoteleostei</taxon>
        <taxon>Acanthomorphata</taxon>
        <taxon>Ovalentaria</taxon>
        <taxon>Atherinomorphae</taxon>
        <taxon>Cyprinodontiformes</taxon>
        <taxon>Poeciliidae</taxon>
        <taxon>Poeciliinae</taxon>
        <taxon>Gambusia</taxon>
    </lineage>
</organism>
<evidence type="ECO:0000256" key="5">
    <source>
        <dbReference type="ARBA" id="ARBA00022741"/>
    </source>
</evidence>
<reference evidence="10 11" key="1">
    <citation type="journal article" date="2018" name="G3 (Bethesda)">
        <title>A High-Quality Reference Genome for the Invasive Mosquitofish Gambusia affinis Using a Chicago Library.</title>
        <authorList>
            <person name="Hoffberg S.L."/>
            <person name="Troendle N.J."/>
            <person name="Glenn T.C."/>
            <person name="Mahmud O."/>
            <person name="Louha S."/>
            <person name="Chalopin D."/>
            <person name="Bennetzen J.L."/>
            <person name="Mauricio R."/>
        </authorList>
    </citation>
    <scope>NUCLEOTIDE SEQUENCE [LARGE SCALE GENOMIC DNA]</scope>
    <source>
        <strain evidence="10">NE01/NJP1002.9</strain>
        <tissue evidence="10">Muscle</tissue>
    </source>
</reference>
<dbReference type="InterPro" id="IPR023123">
    <property type="entry name" value="Tubulin_C"/>
</dbReference>
<comment type="caution">
    <text evidence="10">The sequence shown here is derived from an EMBL/GenBank/DDBJ whole genome shotgun (WGS) entry which is preliminary data.</text>
</comment>
<evidence type="ECO:0000256" key="2">
    <source>
        <dbReference type="ARBA" id="ARBA00009636"/>
    </source>
</evidence>
<dbReference type="GO" id="GO:0007020">
    <property type="term" value="P:microtubule nucleation"/>
    <property type="evidence" value="ECO:0007669"/>
    <property type="project" value="InterPro"/>
</dbReference>
<evidence type="ECO:0000313" key="10">
    <source>
        <dbReference type="EMBL" id="PWA17698.1"/>
    </source>
</evidence>
<evidence type="ECO:0000256" key="6">
    <source>
        <dbReference type="ARBA" id="ARBA00023134"/>
    </source>
</evidence>
<dbReference type="GO" id="GO:0000930">
    <property type="term" value="C:gamma-tubulin complex"/>
    <property type="evidence" value="ECO:0007669"/>
    <property type="project" value="InterPro"/>
</dbReference>
<dbReference type="Gene3D" id="1.10.287.600">
    <property type="entry name" value="Helix hairpin bin"/>
    <property type="match status" value="1"/>
</dbReference>
<keyword evidence="7" id="KW-0206">Cytoskeleton</keyword>
<evidence type="ECO:0000256" key="7">
    <source>
        <dbReference type="ARBA" id="ARBA00023212"/>
    </source>
</evidence>
<gene>
    <name evidence="10" type="ORF">CCH79_00008245</name>
</gene>